<evidence type="ECO:0000256" key="1">
    <source>
        <dbReference type="SAM" id="MobiDB-lite"/>
    </source>
</evidence>
<evidence type="ECO:0000313" key="3">
    <source>
        <dbReference type="Proteomes" id="UP000282433"/>
    </source>
</evidence>
<accession>A0A3S5DH22</accession>
<organism evidence="2 3">
    <name type="scientific">Klebsiella pneumoniae</name>
    <dbReference type="NCBI Taxonomy" id="573"/>
    <lineage>
        <taxon>Bacteria</taxon>
        <taxon>Pseudomonadati</taxon>
        <taxon>Pseudomonadota</taxon>
        <taxon>Gammaproteobacteria</taxon>
        <taxon>Enterobacterales</taxon>
        <taxon>Enterobacteriaceae</taxon>
        <taxon>Klebsiella/Raoultella group</taxon>
        <taxon>Klebsiella</taxon>
        <taxon>Klebsiella pneumoniae complex</taxon>
    </lineage>
</organism>
<dbReference type="AlphaFoldDB" id="A0A3S5DH22"/>
<dbReference type="Proteomes" id="UP000282433">
    <property type="component" value="Chromosome"/>
</dbReference>
<protein>
    <submittedName>
        <fullName evidence="2">Mobilization protein</fullName>
    </submittedName>
</protein>
<proteinExistence type="predicted"/>
<feature type="region of interest" description="Disordered" evidence="1">
    <location>
        <begin position="120"/>
        <end position="140"/>
    </location>
</feature>
<name>A0A3S5DH22_KLEPN</name>
<dbReference type="EMBL" id="LR134162">
    <property type="protein sequence ID" value="VEB00296.1"/>
    <property type="molecule type" value="Genomic_DNA"/>
</dbReference>
<evidence type="ECO:0000313" key="2">
    <source>
        <dbReference type="EMBL" id="VEB00296.1"/>
    </source>
</evidence>
<reference evidence="2 3" key="1">
    <citation type="submission" date="2018-12" db="EMBL/GenBank/DDBJ databases">
        <authorList>
            <consortium name="Pathogen Informatics"/>
        </authorList>
    </citation>
    <scope>NUCLEOTIDE SEQUENCE [LARGE SCALE GENOMIC DNA]</scope>
    <source>
        <strain evidence="2 3">NCTC13635</strain>
    </source>
</reference>
<sequence>MSGTILVDDELRKAKTDNMLTETIDSERTIRQAERFFIDSNMILNLPDFVSFIFTTKTLPSASLISPIKVRKRQLKIFSVSPDIAAAAAPVKIMLDFGEDDKPAMPDVMTTHPALFFDESEVKPAKSQSDDEEHFSPLDF</sequence>
<gene>
    <name evidence="2" type="primary">mobB_3</name>
    <name evidence="2" type="ORF">NCTC13635_01192</name>
</gene>